<dbReference type="RefSeq" id="WP_263037859.1">
    <property type="nucleotide sequence ID" value="NZ_JAOTPL010000009.1"/>
</dbReference>
<accession>A0AAE3INS3</accession>
<evidence type="ECO:0000313" key="2">
    <source>
        <dbReference type="EMBL" id="MCU7694373.1"/>
    </source>
</evidence>
<organism evidence="2 3">
    <name type="scientific">Haoranjiania flava</name>
    <dbReference type="NCBI Taxonomy" id="1856322"/>
    <lineage>
        <taxon>Bacteria</taxon>
        <taxon>Pseudomonadati</taxon>
        <taxon>Bacteroidota</taxon>
        <taxon>Chitinophagia</taxon>
        <taxon>Chitinophagales</taxon>
        <taxon>Chitinophagaceae</taxon>
        <taxon>Haoranjiania</taxon>
    </lineage>
</organism>
<sequence length="326" mass="36366">MTKRKIILISWLLLFFATIALFVYAGDVKRSKICKGIKVEIVGQKKYVFVNEEQIKGIIAANGGRVGYVTDSIDLKKLEQVLYADVWVKKADLYFDNNQVLQVRIAESDPIARIFTDQGNTFYIDSSAKKLPVNSKVSARVPVFTSFPEAGNVEADTLLIKDIQRLSSFINSDTFWTAMIAQINIVNKNQFEFVPVVGNHMIAIGTADSIENKFNRLYSFYQQVWVAKGLDKYKKIDVQYNGQVVATLRDSANRNDAVFGIPVRIDTVSLADTISNKNIPARQAQPKTGAANKKNAATQAQERKKPPPAGAAKQDKHATTNRNTNK</sequence>
<protein>
    <recommendedName>
        <fullName evidence="4">Cell division protein FtsQ</fullName>
    </recommendedName>
</protein>
<feature type="compositionally biased region" description="Low complexity" evidence="1">
    <location>
        <begin position="288"/>
        <end position="300"/>
    </location>
</feature>
<feature type="region of interest" description="Disordered" evidence="1">
    <location>
        <begin position="278"/>
        <end position="326"/>
    </location>
</feature>
<reference evidence="2" key="1">
    <citation type="submission" date="2022-10" db="EMBL/GenBank/DDBJ databases">
        <authorList>
            <person name="Kim H.S."/>
            <person name="Kim J.-S."/>
            <person name="Suh M.K."/>
            <person name="Eom M.K."/>
            <person name="Lee J.-S."/>
        </authorList>
    </citation>
    <scope>NUCLEOTIDE SEQUENCE</scope>
    <source>
        <strain evidence="2">LIP-5</strain>
    </source>
</reference>
<keyword evidence="3" id="KW-1185">Reference proteome</keyword>
<evidence type="ECO:0000313" key="3">
    <source>
        <dbReference type="Proteomes" id="UP001209317"/>
    </source>
</evidence>
<evidence type="ECO:0000256" key="1">
    <source>
        <dbReference type="SAM" id="MobiDB-lite"/>
    </source>
</evidence>
<gene>
    <name evidence="2" type="ORF">OD355_07575</name>
</gene>
<dbReference type="Proteomes" id="UP001209317">
    <property type="component" value="Unassembled WGS sequence"/>
</dbReference>
<evidence type="ECO:0008006" key="4">
    <source>
        <dbReference type="Google" id="ProtNLM"/>
    </source>
</evidence>
<comment type="caution">
    <text evidence="2">The sequence shown here is derived from an EMBL/GenBank/DDBJ whole genome shotgun (WGS) entry which is preliminary data.</text>
</comment>
<dbReference type="AlphaFoldDB" id="A0AAE3INS3"/>
<proteinExistence type="predicted"/>
<dbReference type="EMBL" id="JAOTPL010000009">
    <property type="protein sequence ID" value="MCU7694373.1"/>
    <property type="molecule type" value="Genomic_DNA"/>
</dbReference>
<name>A0AAE3INS3_9BACT</name>